<dbReference type="AlphaFoldDB" id="A0A8S1EZ38"/>
<name>A0A8S1EZ38_9PELO</name>
<evidence type="ECO:0000256" key="2">
    <source>
        <dbReference type="SAM" id="Phobius"/>
    </source>
</evidence>
<keyword evidence="2" id="KW-0472">Membrane</keyword>
<protein>
    <submittedName>
        <fullName evidence="3">Uncharacterized protein</fullName>
    </submittedName>
</protein>
<sequence length="174" mass="19179">MKPPHLCDQPMNLTKRACCQLILFLNDTERVPPCSPFPTTSSQKPPVYLVEPIEEHEDHFTFFFGIFLLMLIALTCTFGLSKITKPKVSVGYNNSSSSYDVLMWLSSNPARRTSMLVLLRSIACRNPATSQENTSVSVVSSNVPLLPSYQRATTAARADTAASPPPPYSPSRIA</sequence>
<gene>
    <name evidence="3" type="ORF">CBOVIS_LOCUS8695</name>
</gene>
<evidence type="ECO:0000313" key="3">
    <source>
        <dbReference type="EMBL" id="CAB3406649.1"/>
    </source>
</evidence>
<dbReference type="EMBL" id="CADEPM010000005">
    <property type="protein sequence ID" value="CAB3406649.1"/>
    <property type="molecule type" value="Genomic_DNA"/>
</dbReference>
<reference evidence="3 4" key="1">
    <citation type="submission" date="2020-04" db="EMBL/GenBank/DDBJ databases">
        <authorList>
            <person name="Laetsch R D."/>
            <person name="Stevens L."/>
            <person name="Kumar S."/>
            <person name="Blaxter L. M."/>
        </authorList>
    </citation>
    <scope>NUCLEOTIDE SEQUENCE [LARGE SCALE GENOMIC DNA]</scope>
</reference>
<feature type="region of interest" description="Disordered" evidence="1">
    <location>
        <begin position="155"/>
        <end position="174"/>
    </location>
</feature>
<keyword evidence="2" id="KW-1133">Transmembrane helix</keyword>
<feature type="transmembrane region" description="Helical" evidence="2">
    <location>
        <begin position="60"/>
        <end position="80"/>
    </location>
</feature>
<comment type="caution">
    <text evidence="3">The sequence shown here is derived from an EMBL/GenBank/DDBJ whole genome shotgun (WGS) entry which is preliminary data.</text>
</comment>
<evidence type="ECO:0000256" key="1">
    <source>
        <dbReference type="SAM" id="MobiDB-lite"/>
    </source>
</evidence>
<keyword evidence="2" id="KW-0812">Transmembrane</keyword>
<organism evidence="3 4">
    <name type="scientific">Caenorhabditis bovis</name>
    <dbReference type="NCBI Taxonomy" id="2654633"/>
    <lineage>
        <taxon>Eukaryota</taxon>
        <taxon>Metazoa</taxon>
        <taxon>Ecdysozoa</taxon>
        <taxon>Nematoda</taxon>
        <taxon>Chromadorea</taxon>
        <taxon>Rhabditida</taxon>
        <taxon>Rhabditina</taxon>
        <taxon>Rhabditomorpha</taxon>
        <taxon>Rhabditoidea</taxon>
        <taxon>Rhabditidae</taxon>
        <taxon>Peloderinae</taxon>
        <taxon>Caenorhabditis</taxon>
    </lineage>
</organism>
<accession>A0A8S1EZ38</accession>
<feature type="compositionally biased region" description="Pro residues" evidence="1">
    <location>
        <begin position="163"/>
        <end position="174"/>
    </location>
</feature>
<evidence type="ECO:0000313" key="4">
    <source>
        <dbReference type="Proteomes" id="UP000494206"/>
    </source>
</evidence>
<dbReference type="OrthoDB" id="5875827at2759"/>
<proteinExistence type="predicted"/>
<dbReference type="Proteomes" id="UP000494206">
    <property type="component" value="Unassembled WGS sequence"/>
</dbReference>
<keyword evidence="4" id="KW-1185">Reference proteome</keyword>